<dbReference type="InterPro" id="IPR004437">
    <property type="entry name" value="ParB/RepB/Spo0J"/>
</dbReference>
<keyword evidence="5" id="KW-1185">Reference proteome</keyword>
<dbReference type="Proteomes" id="UP000283255">
    <property type="component" value="Unassembled WGS sequence"/>
</dbReference>
<dbReference type="Pfam" id="PF08775">
    <property type="entry name" value="ParB"/>
    <property type="match status" value="1"/>
</dbReference>
<feature type="domain" description="ParB protein family C-terminal" evidence="3">
    <location>
        <begin position="230"/>
        <end position="352"/>
    </location>
</feature>
<evidence type="ECO:0000259" key="3">
    <source>
        <dbReference type="Pfam" id="PF08775"/>
    </source>
</evidence>
<protein>
    <submittedName>
        <fullName evidence="4">ParB/RepB/Spo0J family partition protein</fullName>
    </submittedName>
</protein>
<dbReference type="EMBL" id="QZCH01000038">
    <property type="protein sequence ID" value="RJG38788.1"/>
    <property type="molecule type" value="Genomic_DNA"/>
</dbReference>
<dbReference type="AlphaFoldDB" id="A0A418YA32"/>
<dbReference type="Gene3D" id="1.10.10.2830">
    <property type="match status" value="1"/>
</dbReference>
<accession>A0A418YA32</accession>
<dbReference type="OrthoDB" id="5719994at2"/>
<dbReference type="RefSeq" id="WP_119912335.1">
    <property type="nucleotide sequence ID" value="NZ_QZCH01000038.1"/>
</dbReference>
<dbReference type="InterPro" id="IPR014884">
    <property type="entry name" value="ParB_fam_C"/>
</dbReference>
<gene>
    <name evidence="4" type="ORF">D1Z90_18765</name>
</gene>
<evidence type="ECO:0000313" key="5">
    <source>
        <dbReference type="Proteomes" id="UP000283255"/>
    </source>
</evidence>
<dbReference type="PANTHER" id="PTHR38973">
    <property type="entry name" value="PLASMID PARTITIONING CONTROL PROTEIN-RELATED"/>
    <property type="match status" value="1"/>
</dbReference>
<reference evidence="4 5" key="1">
    <citation type="submission" date="2018-09" db="EMBL/GenBank/DDBJ databases">
        <authorList>
            <person name="Wang F."/>
        </authorList>
    </citation>
    <scope>NUCLEOTIDE SEQUENCE [LARGE SCALE GENOMIC DNA]</scope>
    <source>
        <strain evidence="4 5">PLHSC7-2</strain>
    </source>
</reference>
<evidence type="ECO:0000256" key="1">
    <source>
        <dbReference type="ARBA" id="ARBA00023125"/>
    </source>
</evidence>
<evidence type="ECO:0000313" key="4">
    <source>
        <dbReference type="EMBL" id="RJG38788.1"/>
    </source>
</evidence>
<dbReference type="GO" id="GO:0003677">
    <property type="term" value="F:DNA binding"/>
    <property type="evidence" value="ECO:0007669"/>
    <property type="project" value="UniProtKB-KW"/>
</dbReference>
<dbReference type="PANTHER" id="PTHR38973:SF1">
    <property type="entry name" value="PLASMID PARTITION PROTEIN B"/>
    <property type="match status" value="1"/>
</dbReference>
<organism evidence="4 5">
    <name type="scientific">Motilimonas pumila</name>
    <dbReference type="NCBI Taxonomy" id="2303987"/>
    <lineage>
        <taxon>Bacteria</taxon>
        <taxon>Pseudomonadati</taxon>
        <taxon>Pseudomonadota</taxon>
        <taxon>Gammaproteobacteria</taxon>
        <taxon>Alteromonadales</taxon>
        <taxon>Alteromonadales genera incertae sedis</taxon>
        <taxon>Motilimonas</taxon>
    </lineage>
</organism>
<name>A0A418YA32_9GAMM</name>
<evidence type="ECO:0000256" key="2">
    <source>
        <dbReference type="SAM" id="MobiDB-lite"/>
    </source>
</evidence>
<dbReference type="NCBIfam" id="TIGR00180">
    <property type="entry name" value="parB_part"/>
    <property type="match status" value="1"/>
</dbReference>
<keyword evidence="1" id="KW-0238">DNA-binding</keyword>
<sequence length="359" mass="40638">MAKRRDKNRSPVETMPGGMEAVKHASKDELDSLAKRIGQKAEQLNISAQEYLADKFAISTTESHEWTLKSHKKVVLTKAHIPFERLADDTYVNEQLNGRDQSGLTPESLKEIRRTIKMQQFFPAIGYIDEAGKINTLDGSRRRKACLLEQVGLDYLIADEAISHEDAKQLARDIQTAKEHNLRELGIELLLLKESGLEQKEIAKQKGLSAAKVTRALQAASVPSAMIAVFPDYSLLSHPEYRLLLNISKDLESKSLPLSGLVEEVFNEREKLDLSLSNEEIKEALLKLFTDFSKSMLSKPKLKKAVVTELAQFNKANQFARKKVKDDTFSYEFRRMNKEVQLALDEAIAEVLAQHQEQF</sequence>
<proteinExistence type="predicted"/>
<reference evidence="4 5" key="2">
    <citation type="submission" date="2019-01" db="EMBL/GenBank/DDBJ databases">
        <title>Motilimonas pumilus sp. nov., isolated from the gut of sea cucumber (Apostichopus japonicus).</title>
        <authorList>
            <person name="Wang F.-Q."/>
            <person name="Ren L.-H."/>
            <person name="Lin Y.-W."/>
            <person name="Sun G.-H."/>
            <person name="Du Z.-J."/>
            <person name="Zhao J.-X."/>
            <person name="Liu X.-J."/>
            <person name="Liu L.-J."/>
        </authorList>
    </citation>
    <scope>NUCLEOTIDE SEQUENCE [LARGE SCALE GENOMIC DNA]</scope>
    <source>
        <strain evidence="4 5">PLHSC7-2</strain>
    </source>
</reference>
<comment type="caution">
    <text evidence="4">The sequence shown here is derived from an EMBL/GenBank/DDBJ whole genome shotgun (WGS) entry which is preliminary data.</text>
</comment>
<dbReference type="CDD" id="cd16394">
    <property type="entry name" value="sopB_N"/>
    <property type="match status" value="1"/>
</dbReference>
<feature type="region of interest" description="Disordered" evidence="2">
    <location>
        <begin position="1"/>
        <end position="26"/>
    </location>
</feature>